<feature type="domain" description="IPT/TIG" evidence="3">
    <location>
        <begin position="1116"/>
        <end position="1192"/>
    </location>
</feature>
<feature type="signal peptide" evidence="2">
    <location>
        <begin position="1"/>
        <end position="23"/>
    </location>
</feature>
<dbReference type="PANTHER" id="PTHR46769:SF2">
    <property type="entry name" value="FIBROCYSTIN-L ISOFORM 2 PRECURSOR-RELATED"/>
    <property type="match status" value="1"/>
</dbReference>
<organism evidence="4 5">
    <name type="scientific">Mucilaginibacter ginsenosidivorans</name>
    <dbReference type="NCBI Taxonomy" id="398053"/>
    <lineage>
        <taxon>Bacteria</taxon>
        <taxon>Pseudomonadati</taxon>
        <taxon>Bacteroidota</taxon>
        <taxon>Sphingobacteriia</taxon>
        <taxon>Sphingobacteriales</taxon>
        <taxon>Sphingobacteriaceae</taxon>
        <taxon>Mucilaginibacter</taxon>
    </lineage>
</organism>
<dbReference type="InterPro" id="IPR002909">
    <property type="entry name" value="IPT_dom"/>
</dbReference>
<name>A0A5B8UUB3_9SPHI</name>
<evidence type="ECO:0000313" key="4">
    <source>
        <dbReference type="EMBL" id="QEC62489.1"/>
    </source>
</evidence>
<reference evidence="4 5" key="1">
    <citation type="journal article" date="2017" name="Curr. Microbiol.">
        <title>Mucilaginibacter ginsenosidivorans sp. nov., Isolated from Soil of Ginseng Field.</title>
        <authorList>
            <person name="Kim M.M."/>
            <person name="Siddiqi M.Z."/>
            <person name="Im W.T."/>
        </authorList>
    </citation>
    <scope>NUCLEOTIDE SEQUENCE [LARGE SCALE GENOMIC DNA]</scope>
    <source>
        <strain evidence="4 5">Gsoil 3017</strain>
    </source>
</reference>
<feature type="domain" description="IPT/TIG" evidence="3">
    <location>
        <begin position="723"/>
        <end position="799"/>
    </location>
</feature>
<dbReference type="Proteomes" id="UP000321479">
    <property type="component" value="Chromosome"/>
</dbReference>
<evidence type="ECO:0000256" key="2">
    <source>
        <dbReference type="SAM" id="SignalP"/>
    </source>
</evidence>
<feature type="domain" description="IPT/TIG" evidence="3">
    <location>
        <begin position="488"/>
        <end position="564"/>
    </location>
</feature>
<dbReference type="InterPro" id="IPR028994">
    <property type="entry name" value="Integrin_alpha_N"/>
</dbReference>
<dbReference type="InterPro" id="IPR041286">
    <property type="entry name" value="MBG_2"/>
</dbReference>
<dbReference type="Gene3D" id="2.60.40.10">
    <property type="entry name" value="Immunoglobulins"/>
    <property type="match status" value="14"/>
</dbReference>
<feature type="domain" description="IPT/TIG" evidence="3">
    <location>
        <begin position="409"/>
        <end position="486"/>
    </location>
</feature>
<dbReference type="Pfam" id="PF13517">
    <property type="entry name" value="FG-GAP_3"/>
    <property type="match status" value="3"/>
</dbReference>
<dbReference type="PANTHER" id="PTHR46769">
    <property type="entry name" value="POLYCYSTIC KIDNEY AND HEPATIC DISEASE 1 (AUTOSOMAL RECESSIVE)-LIKE 1"/>
    <property type="match status" value="1"/>
</dbReference>
<dbReference type="SUPFAM" id="SSF101898">
    <property type="entry name" value="NHL repeat"/>
    <property type="match status" value="1"/>
</dbReference>
<dbReference type="InterPro" id="IPR026444">
    <property type="entry name" value="Secre_tail"/>
</dbReference>
<dbReference type="SMART" id="SM00710">
    <property type="entry name" value="PbH1"/>
    <property type="match status" value="6"/>
</dbReference>
<feature type="domain" description="IPT/TIG" evidence="3">
    <location>
        <begin position="566"/>
        <end position="643"/>
    </location>
</feature>
<dbReference type="SUPFAM" id="SSF69318">
    <property type="entry name" value="Integrin alpha N-terminal domain"/>
    <property type="match status" value="1"/>
</dbReference>
<dbReference type="Gene3D" id="2.40.10.500">
    <property type="match status" value="1"/>
</dbReference>
<keyword evidence="5" id="KW-1185">Reference proteome</keyword>
<dbReference type="Pfam" id="PF18962">
    <property type="entry name" value="Por_Secre_tail"/>
    <property type="match status" value="1"/>
</dbReference>
<dbReference type="OrthoDB" id="1110382at2"/>
<protein>
    <submittedName>
        <fullName evidence="4">T9SS type A sorting domain-containing protein</fullName>
    </submittedName>
</protein>
<keyword evidence="1 2" id="KW-0732">Signal</keyword>
<gene>
    <name evidence="4" type="ORF">FRZ54_07775</name>
</gene>
<feature type="domain" description="IPT/TIG" evidence="3">
    <location>
        <begin position="1037"/>
        <end position="1114"/>
    </location>
</feature>
<dbReference type="InterPro" id="IPR006626">
    <property type="entry name" value="PbH1"/>
</dbReference>
<evidence type="ECO:0000259" key="3">
    <source>
        <dbReference type="SMART" id="SM00429"/>
    </source>
</evidence>
<proteinExistence type="predicted"/>
<dbReference type="RefSeq" id="WP_147031066.1">
    <property type="nucleotide sequence ID" value="NZ_CP042436.1"/>
</dbReference>
<dbReference type="InterPro" id="IPR014756">
    <property type="entry name" value="Ig_E-set"/>
</dbReference>
<feature type="domain" description="IPT/TIG" evidence="3">
    <location>
        <begin position="1351"/>
        <end position="1444"/>
    </location>
</feature>
<dbReference type="Pfam" id="PF01833">
    <property type="entry name" value="TIG"/>
    <property type="match status" value="13"/>
</dbReference>
<feature type="chain" id="PRO_5023129205" evidence="2">
    <location>
        <begin position="24"/>
        <end position="2362"/>
    </location>
</feature>
<evidence type="ECO:0000256" key="1">
    <source>
        <dbReference type="ARBA" id="ARBA00022729"/>
    </source>
</evidence>
<dbReference type="Gene3D" id="2.120.10.30">
    <property type="entry name" value="TolB, C-terminal domain"/>
    <property type="match status" value="2"/>
</dbReference>
<dbReference type="SUPFAM" id="SSF81296">
    <property type="entry name" value="E set domains"/>
    <property type="match status" value="14"/>
</dbReference>
<sequence length="2362" mass="238395">MSKSLIYTIFFGLLMPFAVRAQAPDISYPVPPKIFIAKPMTPLKVSNAGGAVPGQLFPQVSLLTPVNSNSLAIQYFVRLPSGDIYGIQYGAIYHIKPDGTYDLFAGGSSYGYMDGQGTAAGFGEMGGITKDGQGNLYVTDNNYRDGLNSRIRKITPGGLVSTYAQGLQGPLGIAAGQGGVLYVAETSGKIMKVATDGTVSLLAGKGSPGADDGTGANASFGYPGGITTDRAGNIFMADQQNNRIRKITPDGVVTTVAGSDKYGSDDGVGTAASFSNPTAVQVDSKGNLLVSDGNSLLRRISAGGVVTTISPNFYDKTGQPVYSNLPGRVIIDENDNVIACAADGFYLLSMLGYNIAPLLPAGLTFGADGTISGTPTALAAPANYKITASNAQGISSATVSLAVVIPPDPPVITSFSPDTAYPGGSITITGNYFTGVTKVTIGGKQEPFYNVTPTAITADINTGTPSGEVTVTTPNGTARRAGFTIFPPPVITSFAPVTAGKGATITITGTGFKGAVQVMIGGQYASFKVISPTQIDAVVGDGASGDIFVYGPGGESTVPGFTFISPPAISSVSPASAGAGATVTINGSNFSNATSVKFGTTAAGSFTVNSATKITAVVAAGSSDGITVSTPGGTATFSSFSFKAPPVITGTSTMKGGNNSVITIYGTNLDGAIVTIGGVPATVTANYTNQIYATLGIGGASGDIVVVTPGGTATLPGFTWIAPPAIASFTPQTAAAGEKISIKGSNLSETSAVSFGGVYATFKVISDGEIEATVPDGAGGAVMVTTPGGSAGVPGFVYKGPSISSFLPVQAGKGQTVTIQGSNFNGATGVSFGGVPATSFRVISATQVSAVVGAGRSGSVTVTTPSGSGSLAGFQHPGPYILSFSPAYAGDLYIMPVTITGNNFTGATAVSFGGVPAASFTVISATSIQATPAKSVSGDVMVTTPLGTDSRPGFTWAPVPAITSISPSSQVSGSMVTITGTGFVGVTSVRFGGVPALYFSVVSPTTLNATVGNGASGDVVVVTAGGTATQSGFTYASPTIQSFSPVLAAAGQTVTINGTNLSGVQSVKFGNAEAASFSIVSSSKITAVTGTGASGNVSVAGPAGSASAPGFTFLPPPVIYAFTPNEGGKGTEITISGANLTGASVVLVGGVAATITGSGDSQVKAKAGSGASGKVSVRTIAGLAELDGFTWYPAPAITSASPMAANAQTPVVVTGTNFAAITQVQLGGSVVNFSIDSSTQITIDPANGASGDITITAAGGTAVLPGFTFLAAPAITSFTSSGEGANATVTLTGSNFTGVTGVQFGGVPAKSFSVVSTTSITARPGAGATGKITVTASGGTAAIRGFLYLKPPSISSFSPASGPVGTSLQINGDNFNSVAAKNIVFFGPVRAQVTNASQTQLTVTVPAGANGLVWVLNTDKKLSANSNLPFIVTNNSGTAGFSNHLDLQFNGTPGRYAVEDFDLDGKPDLLVSKGDSLFILRYGSDPALSRSSFSQKIVLETQRGGASPAIGDVDGDGRMDIMFTSYPSIVLLHNISTADHIAFEQQVFENLNGTFDGMALRDMNSDGRPDLIVGSAETVYYPNTTSGGTISFGPQMYLANASSSSNMALAITDVDGDGKPDPINASSYRGMSIFHNNSVPGDLSADDFPLTYFTNSGTYYDASGIITADFDGDGKPDIVEDNFTGNQLIISRNIAVPGALSASSLDVPVAFSNSSMQYFMNAADMDGDGKIDLVAASNNAVYFARNQSVPGTIALAAPAPLVSNVGSDNLAYITTSDMDGDGRVDILLVDGQNGKLSIYHNGPAVVPEITSVSPLTAGPGIKVTIKGKHFDGTTSVKFGGKAAASFTVVSTESIEAVVGDGQTGRISVLTPNGEATFPGFIFARAPVITAAAAAADGSGLVTISGNYFTGAASVSIGGVAASSFTVKADSTITAVFTGVSGELSVTTPGGTGTLASVTVKANEVIRFPPVPAHTYGDADFGLDATSNNNGIPLAYTLDKPGVVSITGGQLHIITAGTVTVTVSQAGDGLNNAAKSVAQVINIRKRSLTVRAGDLVRPSGQPNPPFSLTYEGFVNGDNESKLGTLPAAGCVATALSPAGSYDIVVSGGTSDSYDFNYIKGILTVSPPQDNFKVAAGSVTCKGENNGSISITAVRASAYTAVLTGNGLSRNLDFSAAGSFDNLAPGTYTVCITDPSLANYQQCFDLVITEPADLSAYAVTDKSANTVTIALHGGAAYRIQLNGKSYATADNTITLPLEAGSNKLTVTTDKLCQGRIEQIINISGNQAPYPNPFENLLYVNIGEVPAQRAAFKIYSASTGALKLEKEYHAQSGVITLDVSGLDMGVYFIHVVVDSRETVYKIIKK</sequence>
<evidence type="ECO:0000313" key="5">
    <source>
        <dbReference type="Proteomes" id="UP000321479"/>
    </source>
</evidence>
<dbReference type="KEGG" id="mgin:FRZ54_07775"/>
<feature type="domain" description="IPT/TIG" evidence="3">
    <location>
        <begin position="1806"/>
        <end position="1883"/>
    </location>
</feature>
<dbReference type="NCBIfam" id="TIGR04183">
    <property type="entry name" value="Por_Secre_tail"/>
    <property type="match status" value="1"/>
</dbReference>
<dbReference type="CDD" id="cd00603">
    <property type="entry name" value="IPT_PCSR"/>
    <property type="match status" value="4"/>
</dbReference>
<accession>A0A5B8UUB3</accession>
<dbReference type="InterPro" id="IPR011042">
    <property type="entry name" value="6-blade_b-propeller_TolB-like"/>
</dbReference>
<dbReference type="CDD" id="cd00102">
    <property type="entry name" value="IPT"/>
    <property type="match status" value="3"/>
</dbReference>
<dbReference type="InterPro" id="IPR013783">
    <property type="entry name" value="Ig-like_fold"/>
</dbReference>
<dbReference type="EMBL" id="CP042436">
    <property type="protein sequence ID" value="QEC62489.1"/>
    <property type="molecule type" value="Genomic_DNA"/>
</dbReference>
<dbReference type="InterPro" id="IPR052387">
    <property type="entry name" value="Fibrocystin"/>
</dbReference>
<dbReference type="InterPro" id="IPR013517">
    <property type="entry name" value="FG-GAP"/>
</dbReference>
<dbReference type="Pfam" id="PF18676">
    <property type="entry name" value="MBG_2"/>
    <property type="match status" value="1"/>
</dbReference>
<dbReference type="SMART" id="SM00429">
    <property type="entry name" value="IPT"/>
    <property type="match status" value="8"/>
</dbReference>